<evidence type="ECO:0000256" key="2">
    <source>
        <dbReference type="ARBA" id="ARBA00022448"/>
    </source>
</evidence>
<comment type="function">
    <text evidence="9">Part of the twin-arginine translocation (Tat) system that transports large folded proteins containing a characteristic twin-arginine motif in their signal peptide across membranes. Together with TatC, TatB is part of a receptor directly interacting with Tat signal peptides. TatB may form an oligomeric binding site that transiently accommodates folded Tat precursor proteins before their translocation.</text>
</comment>
<feature type="compositionally biased region" description="Pro residues" evidence="10">
    <location>
        <begin position="129"/>
        <end position="147"/>
    </location>
</feature>
<evidence type="ECO:0000256" key="10">
    <source>
        <dbReference type="SAM" id="MobiDB-lite"/>
    </source>
</evidence>
<accession>A0ABW0EKM5</accession>
<comment type="subunit">
    <text evidence="9">The Tat system comprises two distinct complexes: a TatABC complex, containing multiple copies of TatA, TatB and TatC subunits, and a separate TatA complex, containing only TatA subunits. Substrates initially bind to the TatABC complex, which probably triggers association of the separate TatA complex to form the active translocon.</text>
</comment>
<keyword evidence="4 9" id="KW-0812">Transmembrane</keyword>
<keyword evidence="5 9" id="KW-0653">Protein transport</keyword>
<evidence type="ECO:0000256" key="6">
    <source>
        <dbReference type="ARBA" id="ARBA00022989"/>
    </source>
</evidence>
<comment type="similarity">
    <text evidence="9">Belongs to the TatB family.</text>
</comment>
<evidence type="ECO:0000256" key="5">
    <source>
        <dbReference type="ARBA" id="ARBA00022927"/>
    </source>
</evidence>
<dbReference type="EMBL" id="JBHSKF010000003">
    <property type="protein sequence ID" value="MFC5287291.1"/>
    <property type="molecule type" value="Genomic_DNA"/>
</dbReference>
<dbReference type="PRINTS" id="PR01506">
    <property type="entry name" value="TATBPROTEIN"/>
</dbReference>
<dbReference type="Proteomes" id="UP001596157">
    <property type="component" value="Unassembled WGS sequence"/>
</dbReference>
<protein>
    <recommendedName>
        <fullName evidence="9">Sec-independent protein translocase protein TatB</fullName>
    </recommendedName>
</protein>
<reference evidence="12" key="1">
    <citation type="journal article" date="2019" name="Int. J. Syst. Evol. Microbiol.">
        <title>The Global Catalogue of Microorganisms (GCM) 10K type strain sequencing project: providing services to taxonomists for standard genome sequencing and annotation.</title>
        <authorList>
            <consortium name="The Broad Institute Genomics Platform"/>
            <consortium name="The Broad Institute Genome Sequencing Center for Infectious Disease"/>
            <person name="Wu L."/>
            <person name="Ma J."/>
        </authorList>
    </citation>
    <scope>NUCLEOTIDE SEQUENCE [LARGE SCALE GENOMIC DNA]</scope>
    <source>
        <strain evidence="12">CCUG 59778</strain>
    </source>
</reference>
<keyword evidence="7 9" id="KW-0811">Translocation</keyword>
<sequence>MFESIGWAEILVLGIAGLFILGPERLPDAAAWVGRSLRKVREFATGARDQLKNELGPEYDEFRKPIEDLRQLRNFDPKQMMANHLFGDDHDGTKPNGYAPSPQPAIPDPNPTTPPQGSTPNQPSASNPAPAPNPGATPQSGPAPKPTFDPDAT</sequence>
<feature type="compositionally biased region" description="Low complexity" evidence="10">
    <location>
        <begin position="115"/>
        <end position="128"/>
    </location>
</feature>
<evidence type="ECO:0000256" key="4">
    <source>
        <dbReference type="ARBA" id="ARBA00022692"/>
    </source>
</evidence>
<dbReference type="RefSeq" id="WP_378246064.1">
    <property type="nucleotide sequence ID" value="NZ_JBHSKF010000003.1"/>
</dbReference>
<gene>
    <name evidence="9 11" type="primary">tatB</name>
    <name evidence="11" type="ORF">ACFPM7_09540</name>
</gene>
<evidence type="ECO:0000313" key="11">
    <source>
        <dbReference type="EMBL" id="MFC5287291.1"/>
    </source>
</evidence>
<keyword evidence="6 9" id="KW-1133">Transmembrane helix</keyword>
<evidence type="ECO:0000256" key="8">
    <source>
        <dbReference type="ARBA" id="ARBA00023136"/>
    </source>
</evidence>
<dbReference type="Gene3D" id="1.20.5.3310">
    <property type="match status" value="1"/>
</dbReference>
<feature type="region of interest" description="Disordered" evidence="10">
    <location>
        <begin position="80"/>
        <end position="153"/>
    </location>
</feature>
<feature type="compositionally biased region" description="Pro residues" evidence="10">
    <location>
        <begin position="101"/>
        <end position="114"/>
    </location>
</feature>
<keyword evidence="3 9" id="KW-1003">Cell membrane</keyword>
<keyword evidence="2 9" id="KW-0813">Transport</keyword>
<name>A0ABW0EKM5_9PSEU</name>
<dbReference type="NCBIfam" id="TIGR01410">
    <property type="entry name" value="tatB"/>
    <property type="match status" value="1"/>
</dbReference>
<dbReference type="Pfam" id="PF02416">
    <property type="entry name" value="TatA_B_E"/>
    <property type="match status" value="1"/>
</dbReference>
<dbReference type="InterPro" id="IPR003369">
    <property type="entry name" value="TatA/B/E"/>
</dbReference>
<organism evidence="11 12">
    <name type="scientific">Actinokineospora guangxiensis</name>
    <dbReference type="NCBI Taxonomy" id="1490288"/>
    <lineage>
        <taxon>Bacteria</taxon>
        <taxon>Bacillati</taxon>
        <taxon>Actinomycetota</taxon>
        <taxon>Actinomycetes</taxon>
        <taxon>Pseudonocardiales</taxon>
        <taxon>Pseudonocardiaceae</taxon>
        <taxon>Actinokineospora</taxon>
    </lineage>
</organism>
<proteinExistence type="inferred from homology"/>
<evidence type="ECO:0000256" key="1">
    <source>
        <dbReference type="ARBA" id="ARBA00004167"/>
    </source>
</evidence>
<evidence type="ECO:0000256" key="9">
    <source>
        <dbReference type="HAMAP-Rule" id="MF_00237"/>
    </source>
</evidence>
<comment type="caution">
    <text evidence="11">The sequence shown here is derived from an EMBL/GenBank/DDBJ whole genome shotgun (WGS) entry which is preliminary data.</text>
</comment>
<evidence type="ECO:0000256" key="7">
    <source>
        <dbReference type="ARBA" id="ARBA00023010"/>
    </source>
</evidence>
<dbReference type="InterPro" id="IPR018448">
    <property type="entry name" value="TatB"/>
</dbReference>
<keyword evidence="8 9" id="KW-0472">Membrane</keyword>
<comment type="subcellular location">
    <subcellularLocation>
        <location evidence="9">Cell membrane</location>
        <topology evidence="9">Single-pass membrane protein</topology>
    </subcellularLocation>
    <subcellularLocation>
        <location evidence="1">Membrane</location>
        <topology evidence="1">Single-pass membrane protein</topology>
    </subcellularLocation>
</comment>
<keyword evidence="12" id="KW-1185">Reference proteome</keyword>
<evidence type="ECO:0000313" key="12">
    <source>
        <dbReference type="Proteomes" id="UP001596157"/>
    </source>
</evidence>
<dbReference type="HAMAP" id="MF_00237">
    <property type="entry name" value="TatB"/>
    <property type="match status" value="1"/>
</dbReference>
<evidence type="ECO:0000256" key="3">
    <source>
        <dbReference type="ARBA" id="ARBA00022475"/>
    </source>
</evidence>